<dbReference type="InterPro" id="IPR000933">
    <property type="entry name" value="Glyco_hydro_29"/>
</dbReference>
<dbReference type="SMART" id="SM00812">
    <property type="entry name" value="Alpha_L_fucos"/>
    <property type="match status" value="1"/>
</dbReference>
<reference evidence="10" key="1">
    <citation type="journal article" date="2021" name="Int. J. Syst. Evol. Microbiol.">
        <title>Actinocatenispora comari sp. nov., an endophytic actinomycete isolated from aerial parts of Comarum salesowianum.</title>
        <authorList>
            <person name="Oyunbileg N."/>
            <person name="Iizaka Y."/>
            <person name="Hamada M."/>
            <person name="Davaapurev B.O."/>
            <person name="Fukumoto A."/>
            <person name="Tsetseg B."/>
            <person name="Kato F."/>
            <person name="Tamura T."/>
            <person name="Batkhuu J."/>
            <person name="Anzai Y."/>
        </authorList>
    </citation>
    <scope>NUCLEOTIDE SEQUENCE [LARGE SCALE GENOMIC DNA]</scope>
    <source>
        <strain evidence="10">NUM-2625</strain>
    </source>
</reference>
<dbReference type="InterPro" id="IPR017853">
    <property type="entry name" value="GH"/>
</dbReference>
<comment type="function">
    <text evidence="1">Alpha-L-fucosidase is responsible for hydrolyzing the alpha-1,6-linked fucose joined to the reducing-end N-acetylglucosamine of the carbohydrate moieties of glycoproteins.</text>
</comment>
<evidence type="ECO:0000256" key="3">
    <source>
        <dbReference type="ARBA" id="ARBA00012662"/>
    </source>
</evidence>
<evidence type="ECO:0000313" key="9">
    <source>
        <dbReference type="EMBL" id="GIL25752.1"/>
    </source>
</evidence>
<keyword evidence="10" id="KW-1185">Reference proteome</keyword>
<dbReference type="EC" id="3.2.1.51" evidence="3"/>
<dbReference type="InterPro" id="IPR013780">
    <property type="entry name" value="Glyco_hydro_b"/>
</dbReference>
<dbReference type="PANTHER" id="PTHR10030">
    <property type="entry name" value="ALPHA-L-FUCOSIDASE"/>
    <property type="match status" value="1"/>
</dbReference>
<dbReference type="Proteomes" id="UP000614996">
    <property type="component" value="Unassembled WGS sequence"/>
</dbReference>
<accession>A0A8J4A9S8</accession>
<dbReference type="AlphaFoldDB" id="A0A8J4A9S8"/>
<dbReference type="InterPro" id="IPR006311">
    <property type="entry name" value="TAT_signal"/>
</dbReference>
<keyword evidence="6" id="KW-0326">Glycosidase</keyword>
<dbReference type="Pfam" id="PF01120">
    <property type="entry name" value="Alpha_L_fucos"/>
    <property type="match status" value="1"/>
</dbReference>
<evidence type="ECO:0000259" key="8">
    <source>
        <dbReference type="Pfam" id="PF01120"/>
    </source>
</evidence>
<keyword evidence="5" id="KW-0378">Hydrolase</keyword>
<evidence type="ECO:0000256" key="4">
    <source>
        <dbReference type="ARBA" id="ARBA00022729"/>
    </source>
</evidence>
<comment type="caution">
    <text evidence="9">The sequence shown here is derived from an EMBL/GenBank/DDBJ whole genome shotgun (WGS) entry which is preliminary data.</text>
</comment>
<organism evidence="9 10">
    <name type="scientific">Actinocatenispora comari</name>
    <dbReference type="NCBI Taxonomy" id="2807577"/>
    <lineage>
        <taxon>Bacteria</taxon>
        <taxon>Bacillati</taxon>
        <taxon>Actinomycetota</taxon>
        <taxon>Actinomycetes</taxon>
        <taxon>Micromonosporales</taxon>
        <taxon>Micromonosporaceae</taxon>
        <taxon>Actinocatenispora</taxon>
    </lineage>
</organism>
<dbReference type="InterPro" id="IPR016286">
    <property type="entry name" value="FUC_metazoa-typ"/>
</dbReference>
<dbReference type="EMBL" id="BOPO01000008">
    <property type="protein sequence ID" value="GIL25752.1"/>
    <property type="molecule type" value="Genomic_DNA"/>
</dbReference>
<evidence type="ECO:0000313" key="10">
    <source>
        <dbReference type="Proteomes" id="UP000614996"/>
    </source>
</evidence>
<dbReference type="GO" id="GO:0016139">
    <property type="term" value="P:glycoside catabolic process"/>
    <property type="evidence" value="ECO:0007669"/>
    <property type="project" value="TreeGrafter"/>
</dbReference>
<dbReference type="GO" id="GO:0005764">
    <property type="term" value="C:lysosome"/>
    <property type="evidence" value="ECO:0007669"/>
    <property type="project" value="TreeGrafter"/>
</dbReference>
<dbReference type="SUPFAM" id="SSF51445">
    <property type="entry name" value="(Trans)glycosidases"/>
    <property type="match status" value="1"/>
</dbReference>
<dbReference type="Gene3D" id="2.60.40.1180">
    <property type="entry name" value="Golgi alpha-mannosidase II"/>
    <property type="match status" value="1"/>
</dbReference>
<dbReference type="PROSITE" id="PS51318">
    <property type="entry name" value="TAT"/>
    <property type="match status" value="1"/>
</dbReference>
<feature type="chain" id="PRO_5035211871" description="alpha-L-fucosidase" evidence="7">
    <location>
        <begin position="30"/>
        <end position="777"/>
    </location>
</feature>
<evidence type="ECO:0000256" key="1">
    <source>
        <dbReference type="ARBA" id="ARBA00004071"/>
    </source>
</evidence>
<dbReference type="InterPro" id="IPR057739">
    <property type="entry name" value="Glyco_hydro_29_N"/>
</dbReference>
<gene>
    <name evidence="9" type="ORF">NUM_10060</name>
</gene>
<dbReference type="Gene3D" id="3.20.20.80">
    <property type="entry name" value="Glycosidases"/>
    <property type="match status" value="1"/>
</dbReference>
<name>A0A8J4A9S8_9ACTN</name>
<dbReference type="PANTHER" id="PTHR10030:SF37">
    <property type="entry name" value="ALPHA-L-FUCOSIDASE-RELATED"/>
    <property type="match status" value="1"/>
</dbReference>
<proteinExistence type="inferred from homology"/>
<evidence type="ECO:0000256" key="5">
    <source>
        <dbReference type="ARBA" id="ARBA00022801"/>
    </source>
</evidence>
<comment type="similarity">
    <text evidence="2">Belongs to the glycosyl hydrolase 29 family.</text>
</comment>
<feature type="domain" description="Glycoside hydrolase family 29 N-terminal" evidence="8">
    <location>
        <begin position="339"/>
        <end position="681"/>
    </location>
</feature>
<dbReference type="GO" id="GO:0004560">
    <property type="term" value="F:alpha-L-fucosidase activity"/>
    <property type="evidence" value="ECO:0007669"/>
    <property type="project" value="InterPro"/>
</dbReference>
<dbReference type="GO" id="GO:0006004">
    <property type="term" value="P:fucose metabolic process"/>
    <property type="evidence" value="ECO:0007669"/>
    <property type="project" value="InterPro"/>
</dbReference>
<feature type="signal peptide" evidence="7">
    <location>
        <begin position="1"/>
        <end position="29"/>
    </location>
</feature>
<protein>
    <recommendedName>
        <fullName evidence="3">alpha-L-fucosidase</fullName>
        <ecNumber evidence="3">3.2.1.51</ecNumber>
    </recommendedName>
</protein>
<sequence>MGLPRRHLLTAAAGTGGALALGAAAPALATPAAGGGRPADTGGSEPAAPVPVSIAARYDNNGIGTAAGDANIDGSGYGFPAGQLPSGSVTVDGVAYEFPATTAAGAPDNLVAAGQTIDLPPGRYLAAYLLATATYGPAGGDATVHYDDGSTSTAPLSAPDWYATSGPLASTDRYSPSGTDPHPVSIFPVSVWCDPNRTATGLTLPTTAQPAAGAASLHVFALSMQPVTAGRAVAVRAAASTTLWLGTGRSQVVAVTVANLGSEPVTAAHRLTVRVRADGVQTTAPARIARLLPGEQARVQVGIRSPGLPAGTKVDGTVEVTGQGVAAHRDVPLTAGIPRYRGTEASLATHQAPDWYDDAKFGIFIHWGVYSVPAWAPVGKEYAEWYWAQMDNPNDPTHAHHAQTWGEDFAYDDFIPRFTAARFDPVAWVRLFEQAGARYFVLTGKHHEGFALFDSHVSDRTAVRMGPHRDLVRELFDAARRHAPSLHTGVYYSLPEWYNPADPWRGRGPQNPYTGAAEPYTGDRGETDYLHQLQIPQLKELITRYRPDVLWGDIGSPATDPAVVALHFNQALESGRQVTVNNRMGLAAADFTTPEYASSFALSTAKFEACRGIDPFSFGYNAATPDDAYATADELVGQLVDVVSKNGNLLLDIGPRADGTIPAIMATRLREMGAWLDVNGEAVYGTTYWDKGAAEGDLRFTVAGDRAFYVSSLVRPGSQLVVHAPVPIASGDRVHLLGYRPELSWRHRDDGVLVVDVPAAATDTGRYVWTFRVSWPH</sequence>
<evidence type="ECO:0000256" key="2">
    <source>
        <dbReference type="ARBA" id="ARBA00007951"/>
    </source>
</evidence>
<keyword evidence="4 7" id="KW-0732">Signal</keyword>
<evidence type="ECO:0000256" key="6">
    <source>
        <dbReference type="ARBA" id="ARBA00023295"/>
    </source>
</evidence>
<evidence type="ECO:0000256" key="7">
    <source>
        <dbReference type="SAM" id="SignalP"/>
    </source>
</evidence>
<dbReference type="PRINTS" id="PR00741">
    <property type="entry name" value="GLHYDRLASE29"/>
</dbReference>